<feature type="domain" description="Chromo" evidence="3">
    <location>
        <begin position="75"/>
        <end position="129"/>
    </location>
</feature>
<dbReference type="STRING" id="451379.A0A0N5AAY0"/>
<dbReference type="Pfam" id="PF22732">
    <property type="entry name" value="MSL3_chromo-like"/>
    <property type="match status" value="1"/>
</dbReference>
<evidence type="ECO:0000259" key="3">
    <source>
        <dbReference type="SMART" id="SM00298"/>
    </source>
</evidence>
<dbReference type="Proteomes" id="UP000046393">
    <property type="component" value="Unplaced"/>
</dbReference>
<name>A0A0N5AAY0_9BILA</name>
<evidence type="ECO:0000256" key="2">
    <source>
        <dbReference type="SAM" id="Phobius"/>
    </source>
</evidence>
<dbReference type="WBParaSite" id="SMUV_0000130601-mRNA-1">
    <property type="protein sequence ID" value="SMUV_0000130601-mRNA-1"/>
    <property type="gene ID" value="SMUV_0000130601"/>
</dbReference>
<keyword evidence="2" id="KW-0472">Membrane</keyword>
<dbReference type="InterPro" id="IPR053820">
    <property type="entry name" value="MSL3_chromo-like"/>
</dbReference>
<reference evidence="5" key="1">
    <citation type="submission" date="2017-02" db="UniProtKB">
        <authorList>
            <consortium name="WormBaseParasite"/>
        </authorList>
    </citation>
    <scope>IDENTIFICATION</scope>
</reference>
<dbReference type="Gene3D" id="2.30.30.140">
    <property type="match status" value="1"/>
</dbReference>
<feature type="transmembrane region" description="Helical" evidence="2">
    <location>
        <begin position="136"/>
        <end position="158"/>
    </location>
</feature>
<evidence type="ECO:0000313" key="5">
    <source>
        <dbReference type="WBParaSite" id="SMUV_0000130601-mRNA-1"/>
    </source>
</evidence>
<proteinExistence type="predicted"/>
<sequence>MPKKDTGSSKETKEKGAAKREAASSKQSKGREKELSEKNLKKEPSTSKDFKGDVKEGVTFELNSKVLCKYRDSLYYEAKIIAIDDTGDGERMFTVHYQGWNSRHDEKIPQSDVKARFLQCTEENLEMARVSCNIKALFVILFSYCCHINLYCCFCCFYC</sequence>
<dbReference type="InterPro" id="IPR016197">
    <property type="entry name" value="Chromo-like_dom_sf"/>
</dbReference>
<keyword evidence="2" id="KW-1133">Transmembrane helix</keyword>
<protein>
    <submittedName>
        <fullName evidence="5">Chromo domain-containing protein</fullName>
    </submittedName>
</protein>
<evidence type="ECO:0000313" key="4">
    <source>
        <dbReference type="Proteomes" id="UP000046393"/>
    </source>
</evidence>
<dbReference type="AlphaFoldDB" id="A0A0N5AAY0"/>
<feature type="region of interest" description="Disordered" evidence="1">
    <location>
        <begin position="1"/>
        <end position="51"/>
    </location>
</feature>
<keyword evidence="4" id="KW-1185">Reference proteome</keyword>
<organism evidence="4 5">
    <name type="scientific">Syphacia muris</name>
    <dbReference type="NCBI Taxonomy" id="451379"/>
    <lineage>
        <taxon>Eukaryota</taxon>
        <taxon>Metazoa</taxon>
        <taxon>Ecdysozoa</taxon>
        <taxon>Nematoda</taxon>
        <taxon>Chromadorea</taxon>
        <taxon>Rhabditida</taxon>
        <taxon>Spirurina</taxon>
        <taxon>Oxyuridomorpha</taxon>
        <taxon>Oxyuroidea</taxon>
        <taxon>Oxyuridae</taxon>
        <taxon>Syphacia</taxon>
    </lineage>
</organism>
<accession>A0A0N5AAY0</accession>
<dbReference type="SUPFAM" id="SSF54160">
    <property type="entry name" value="Chromo domain-like"/>
    <property type="match status" value="1"/>
</dbReference>
<evidence type="ECO:0000256" key="1">
    <source>
        <dbReference type="SAM" id="MobiDB-lite"/>
    </source>
</evidence>
<dbReference type="SMART" id="SM00298">
    <property type="entry name" value="CHROMO"/>
    <property type="match status" value="1"/>
</dbReference>
<keyword evidence="2" id="KW-0812">Transmembrane</keyword>
<dbReference type="InterPro" id="IPR000953">
    <property type="entry name" value="Chromo/chromo_shadow_dom"/>
</dbReference>